<dbReference type="AlphaFoldDB" id="A0A219AS13"/>
<dbReference type="Proteomes" id="UP000078397">
    <property type="component" value="Unassembled WGS sequence"/>
</dbReference>
<sequence>MTDCHVCLSMRTRKPSHVQEGLSKTCILCCRLYCPNHAATNGPANDNNVCEINHQTYYRNHRQQSKADIFPSLSARAEFYGTELDVAGGREKGAEKYREATNK</sequence>
<dbReference type="EMBL" id="LSBJ02000003">
    <property type="protein sequence ID" value="OWT43074.1"/>
    <property type="molecule type" value="Genomic_DNA"/>
</dbReference>
<dbReference type="GeneID" id="28847621"/>
<reference evidence="1 2" key="1">
    <citation type="journal article" date="2016" name="PLoS Pathog.">
        <title>Biosynthesis of antibiotic leucinostatins in bio-control fungus Purpureocillium lilacinum and their inhibition on phytophthora revealed by genome mining.</title>
        <authorList>
            <person name="Wang G."/>
            <person name="Liu Z."/>
            <person name="Lin R."/>
            <person name="Li E."/>
            <person name="Mao Z."/>
            <person name="Ling J."/>
            <person name="Yang Y."/>
            <person name="Yin W.B."/>
            <person name="Xie B."/>
        </authorList>
    </citation>
    <scope>NUCLEOTIDE SEQUENCE [LARGE SCALE GENOMIC DNA]</scope>
    <source>
        <strain evidence="1">170</strain>
    </source>
</reference>
<protein>
    <submittedName>
        <fullName evidence="1">Uncharacterized protein</fullName>
    </submittedName>
</protein>
<comment type="caution">
    <text evidence="1">The sequence shown here is derived from an EMBL/GenBank/DDBJ whole genome shotgun (WGS) entry which is preliminary data.</text>
</comment>
<evidence type="ECO:0000313" key="2">
    <source>
        <dbReference type="Proteomes" id="UP000078397"/>
    </source>
</evidence>
<keyword evidence="2" id="KW-1185">Reference proteome</keyword>
<gene>
    <name evidence="1" type="ORF">VFPPC_17750</name>
</gene>
<dbReference type="KEGG" id="pchm:VFPPC_17750"/>
<dbReference type="RefSeq" id="XP_018144764.2">
    <property type="nucleotide sequence ID" value="XM_018283627.2"/>
</dbReference>
<accession>A0A219AS13</accession>
<dbReference type="OrthoDB" id="4976116at2759"/>
<organism evidence="1 2">
    <name type="scientific">Pochonia chlamydosporia 170</name>
    <dbReference type="NCBI Taxonomy" id="1380566"/>
    <lineage>
        <taxon>Eukaryota</taxon>
        <taxon>Fungi</taxon>
        <taxon>Dikarya</taxon>
        <taxon>Ascomycota</taxon>
        <taxon>Pezizomycotina</taxon>
        <taxon>Sordariomycetes</taxon>
        <taxon>Hypocreomycetidae</taxon>
        <taxon>Hypocreales</taxon>
        <taxon>Clavicipitaceae</taxon>
        <taxon>Pochonia</taxon>
    </lineage>
</organism>
<evidence type="ECO:0000313" key="1">
    <source>
        <dbReference type="EMBL" id="OWT43074.1"/>
    </source>
</evidence>
<name>A0A219AS13_METCM</name>
<proteinExistence type="predicted"/>